<gene>
    <name evidence="1" type="ORF">H8696_00200</name>
</gene>
<keyword evidence="2" id="KW-1185">Reference proteome</keyword>
<dbReference type="InterPro" id="IPR036514">
    <property type="entry name" value="SGNH_hydro_sf"/>
</dbReference>
<dbReference type="Gene3D" id="3.40.50.1110">
    <property type="entry name" value="SGNH hydrolase"/>
    <property type="match status" value="1"/>
</dbReference>
<dbReference type="Proteomes" id="UP000623172">
    <property type="component" value="Unassembled WGS sequence"/>
</dbReference>
<sequence length="306" mass="36270">MKKIVVKLLIFFMPVFLWISLFTSLDPYDYWNFFNDYRGFEEGIVTPLPRMRKYLNSDTSTLLLGDSRTAYVWRQMKTLGVDDEYANLAFGGASLKESIDLFWFAAEKRKPERVIFQISFYTMNSAYALDRVPQVVDQAENVFQYYLNFDHNRLAFNNLKQWVAPIKVEPEPELPRAERRAKELEYVSVPCADYSINEEMLNGLIEIAQYCNNEGIELYFITPPMHRDFWDQIVDRYELQDELDYYKAKLSQYAPIYDMEWRSDIIDSEDFTDGMHFDGLVREGYVNLLITKQNPYCRIWEKGAVI</sequence>
<dbReference type="RefSeq" id="WP_249314156.1">
    <property type="nucleotide sequence ID" value="NZ_JACRSR010000001.1"/>
</dbReference>
<evidence type="ECO:0000313" key="1">
    <source>
        <dbReference type="EMBL" id="MBC8530267.1"/>
    </source>
</evidence>
<dbReference type="SUPFAM" id="SSF52266">
    <property type="entry name" value="SGNH hydrolase"/>
    <property type="match status" value="1"/>
</dbReference>
<name>A0A926HJU9_9FIRM</name>
<protein>
    <submittedName>
        <fullName evidence="1">Uncharacterized protein</fullName>
    </submittedName>
</protein>
<proteinExistence type="predicted"/>
<dbReference type="AlphaFoldDB" id="A0A926HJU9"/>
<organism evidence="1 2">
    <name type="scientific">Gehongia tenuis</name>
    <dbReference type="NCBI Taxonomy" id="2763655"/>
    <lineage>
        <taxon>Bacteria</taxon>
        <taxon>Bacillati</taxon>
        <taxon>Bacillota</taxon>
        <taxon>Clostridia</taxon>
        <taxon>Christensenellales</taxon>
        <taxon>Christensenellaceae</taxon>
        <taxon>Gehongia</taxon>
    </lineage>
</organism>
<comment type="caution">
    <text evidence="1">The sequence shown here is derived from an EMBL/GenBank/DDBJ whole genome shotgun (WGS) entry which is preliminary data.</text>
</comment>
<reference evidence="1" key="1">
    <citation type="submission" date="2020-08" db="EMBL/GenBank/DDBJ databases">
        <title>Genome public.</title>
        <authorList>
            <person name="Liu C."/>
            <person name="Sun Q."/>
        </authorList>
    </citation>
    <scope>NUCLEOTIDE SEQUENCE</scope>
    <source>
        <strain evidence="1">NSJ-53</strain>
    </source>
</reference>
<accession>A0A926HJU9</accession>
<evidence type="ECO:0000313" key="2">
    <source>
        <dbReference type="Proteomes" id="UP000623172"/>
    </source>
</evidence>
<dbReference type="EMBL" id="JACRSR010000001">
    <property type="protein sequence ID" value="MBC8530267.1"/>
    <property type="molecule type" value="Genomic_DNA"/>
</dbReference>